<evidence type="ECO:0000313" key="2">
    <source>
        <dbReference type="EMBL" id="CDO52465.1"/>
    </source>
</evidence>
<gene>
    <name evidence="2" type="ORF">BN980_GECA03s02430g</name>
</gene>
<dbReference type="Pfam" id="PF13093">
    <property type="entry name" value="FTA4"/>
    <property type="match status" value="1"/>
</dbReference>
<reference evidence="2" key="1">
    <citation type="submission" date="2014-03" db="EMBL/GenBank/DDBJ databases">
        <authorList>
            <person name="Casaregola S."/>
        </authorList>
    </citation>
    <scope>NUCLEOTIDE SEQUENCE [LARGE SCALE GENOMIC DNA]</scope>
    <source>
        <strain evidence="2">CLIB 918</strain>
    </source>
</reference>
<dbReference type="AlphaFoldDB" id="A0A0J9X6P6"/>
<protein>
    <submittedName>
        <fullName evidence="2">Uncharacterized protein</fullName>
    </submittedName>
</protein>
<evidence type="ECO:0000313" key="3">
    <source>
        <dbReference type="Proteomes" id="UP000242525"/>
    </source>
</evidence>
<accession>A0A0J9X6P6</accession>
<dbReference type="Proteomes" id="UP000242525">
    <property type="component" value="Unassembled WGS sequence"/>
</dbReference>
<name>A0A0J9X6P6_GEOCN</name>
<dbReference type="OrthoDB" id="10666330at2759"/>
<proteinExistence type="predicted"/>
<organism evidence="2 3">
    <name type="scientific">Geotrichum candidum</name>
    <name type="common">Oospora lactis</name>
    <name type="synonym">Dipodascus geotrichum</name>
    <dbReference type="NCBI Taxonomy" id="1173061"/>
    <lineage>
        <taxon>Eukaryota</taxon>
        <taxon>Fungi</taxon>
        <taxon>Dikarya</taxon>
        <taxon>Ascomycota</taxon>
        <taxon>Saccharomycotina</taxon>
        <taxon>Dipodascomycetes</taxon>
        <taxon>Dipodascales</taxon>
        <taxon>Dipodascaceae</taxon>
        <taxon>Geotrichum</taxon>
    </lineage>
</organism>
<feature type="region of interest" description="Disordered" evidence="1">
    <location>
        <begin position="109"/>
        <end position="128"/>
    </location>
</feature>
<feature type="compositionally biased region" description="Acidic residues" evidence="1">
    <location>
        <begin position="109"/>
        <end position="127"/>
    </location>
</feature>
<dbReference type="EMBL" id="CCBN010000003">
    <property type="protein sequence ID" value="CDO52465.1"/>
    <property type="molecule type" value="Genomic_DNA"/>
</dbReference>
<keyword evidence="3" id="KW-1185">Reference proteome</keyword>
<dbReference type="InterPro" id="IPR025207">
    <property type="entry name" value="Sim4_Fta4"/>
</dbReference>
<comment type="caution">
    <text evidence="2">The sequence shown here is derived from an EMBL/GenBank/DDBJ whole genome shotgun (WGS) entry which is preliminary data.</text>
</comment>
<dbReference type="GO" id="GO:0031511">
    <property type="term" value="C:Mis6-Sim4 complex"/>
    <property type="evidence" value="ECO:0007669"/>
    <property type="project" value="InterPro"/>
</dbReference>
<evidence type="ECO:0000256" key="1">
    <source>
        <dbReference type="SAM" id="MobiDB-lite"/>
    </source>
</evidence>
<sequence length="289" mass="32790">MNSETYFSTKSFLETQVKELLLPFDFSDRARARILNHIVDRESGEVNEAQLEAGLERVLTRVNGIKKSYLQRQFTQQATRHVALQLLESQNSAQARATDQTNSILELIQSEDEEDSENGDTEEDDAEVERQLRERLKVQFFLMSEKQLLALAQDLLESDRAGTEGLAQNLYDAKQKYEKTKQQNKTYQTVHDTLIATVTDDPEEAVQPNLLTQPNPELINLIGKIRSLSAKVSAKVEAHPKRAKELLNDEKDLINANGLEPDLKRQKLILKNDPSEILDLVFRPSASSS</sequence>